<evidence type="ECO:0000313" key="3">
    <source>
        <dbReference type="Proteomes" id="UP000249890"/>
    </source>
</evidence>
<evidence type="ECO:0000313" key="2">
    <source>
        <dbReference type="EMBL" id="ASA25295.1"/>
    </source>
</evidence>
<dbReference type="SUPFAM" id="SSF47406">
    <property type="entry name" value="SinR repressor dimerisation domain-like"/>
    <property type="match status" value="1"/>
</dbReference>
<dbReference type="GO" id="GO:0046983">
    <property type="term" value="F:protein dimerization activity"/>
    <property type="evidence" value="ECO:0007669"/>
    <property type="project" value="InterPro"/>
</dbReference>
<organism evidence="2 3">
    <name type="scientific">Paenibacillus donghaensis</name>
    <dbReference type="NCBI Taxonomy" id="414771"/>
    <lineage>
        <taxon>Bacteria</taxon>
        <taxon>Bacillati</taxon>
        <taxon>Bacillota</taxon>
        <taxon>Bacilli</taxon>
        <taxon>Bacillales</taxon>
        <taxon>Paenibacillaceae</taxon>
        <taxon>Paenibacillus</taxon>
    </lineage>
</organism>
<dbReference type="RefSeq" id="WP_087919259.1">
    <property type="nucleotide sequence ID" value="NZ_CP021780.1"/>
</dbReference>
<dbReference type="Proteomes" id="UP000249890">
    <property type="component" value="Chromosome"/>
</dbReference>
<dbReference type="InterPro" id="IPR036281">
    <property type="entry name" value="SinR/SinI_dimer_dom_sf"/>
</dbReference>
<dbReference type="InterPro" id="IPR010981">
    <property type="entry name" value="SinR/SinI_dimer_dom"/>
</dbReference>
<dbReference type="PROSITE" id="PS51500">
    <property type="entry name" value="SIN"/>
    <property type="match status" value="1"/>
</dbReference>
<keyword evidence="3" id="KW-1185">Reference proteome</keyword>
<proteinExistence type="predicted"/>
<reference evidence="2 3" key="1">
    <citation type="submission" date="2017-06" db="EMBL/GenBank/DDBJ databases">
        <title>Complete genome sequence of Paenibacillus donghaensis KCTC 13049T isolated from East Sea sediment, South Korea.</title>
        <authorList>
            <person name="Jung B.K."/>
            <person name="Hong S.-J."/>
            <person name="Shin J.-H."/>
        </authorList>
    </citation>
    <scope>NUCLEOTIDE SEQUENCE [LARGE SCALE GENOMIC DNA]</scope>
    <source>
        <strain evidence="2 3">KCTC 13049</strain>
    </source>
</reference>
<dbReference type="Pfam" id="PF08671">
    <property type="entry name" value="SinI"/>
    <property type="match status" value="1"/>
</dbReference>
<gene>
    <name evidence="2" type="ORF">B9T62_33930</name>
</gene>
<dbReference type="EMBL" id="CP021780">
    <property type="protein sequence ID" value="ASA25295.1"/>
    <property type="molecule type" value="Genomic_DNA"/>
</dbReference>
<name>A0A2Z2KLS7_9BACL</name>
<evidence type="ECO:0000259" key="1">
    <source>
        <dbReference type="PROSITE" id="PS51500"/>
    </source>
</evidence>
<protein>
    <recommendedName>
        <fullName evidence="1">Sin domain-containing protein</fullName>
    </recommendedName>
</protein>
<feature type="domain" description="Sin" evidence="1">
    <location>
        <begin position="8"/>
        <end position="46"/>
    </location>
</feature>
<sequence length="51" mass="5805">MDKSNQGKDGVLKTMDLDAEWIHLMLVAKKAGIQAEEIRRFFAEKACRVIV</sequence>
<dbReference type="AlphaFoldDB" id="A0A2Z2KLS7"/>
<accession>A0A2Z2KLS7</accession>
<dbReference type="KEGG" id="pdh:B9T62_33930"/>
<dbReference type="GO" id="GO:0006355">
    <property type="term" value="P:regulation of DNA-templated transcription"/>
    <property type="evidence" value="ECO:0007669"/>
    <property type="project" value="InterPro"/>
</dbReference>